<evidence type="ECO:0000256" key="3">
    <source>
        <dbReference type="ARBA" id="ARBA00012575"/>
    </source>
</evidence>
<dbReference type="NCBIfam" id="TIGR00581">
    <property type="entry name" value="moaC"/>
    <property type="match status" value="1"/>
</dbReference>
<comment type="caution">
    <text evidence="7">The sequence shown here is derived from an EMBL/GenBank/DDBJ whole genome shotgun (WGS) entry which is preliminary data.</text>
</comment>
<dbReference type="InterPro" id="IPR047594">
    <property type="entry name" value="MoaC_bact/euk"/>
</dbReference>
<dbReference type="GO" id="GO:0061799">
    <property type="term" value="F:cyclic pyranopterin monophosphate synthase activity"/>
    <property type="evidence" value="ECO:0007669"/>
    <property type="project" value="UniProtKB-EC"/>
</dbReference>
<accession>A0A830HI90</accession>
<dbReference type="Proteomes" id="UP000660262">
    <property type="component" value="Unassembled WGS sequence"/>
</dbReference>
<keyword evidence="5" id="KW-0456">Lyase</keyword>
<comment type="catalytic activity">
    <reaction evidence="1">
        <text>(8S)-3',8-cyclo-7,8-dihydroguanosine 5'-triphosphate = cyclic pyranopterin phosphate + diphosphate</text>
        <dbReference type="Rhea" id="RHEA:49580"/>
        <dbReference type="ChEBI" id="CHEBI:33019"/>
        <dbReference type="ChEBI" id="CHEBI:59648"/>
        <dbReference type="ChEBI" id="CHEBI:131766"/>
        <dbReference type="EC" id="4.6.1.17"/>
    </reaction>
</comment>
<dbReference type="GO" id="GO:0006777">
    <property type="term" value="P:Mo-molybdopterin cofactor biosynthetic process"/>
    <property type="evidence" value="ECO:0007669"/>
    <property type="project" value="UniProtKB-KW"/>
</dbReference>
<organism evidence="7 8">
    <name type="scientific">Pycnococcus provasolii</name>
    <dbReference type="NCBI Taxonomy" id="41880"/>
    <lineage>
        <taxon>Eukaryota</taxon>
        <taxon>Viridiplantae</taxon>
        <taxon>Chlorophyta</taxon>
        <taxon>Pseudoscourfieldiophyceae</taxon>
        <taxon>Pseudoscourfieldiales</taxon>
        <taxon>Pycnococcaceae</taxon>
        <taxon>Pycnococcus</taxon>
    </lineage>
</organism>
<dbReference type="InterPro" id="IPR036522">
    <property type="entry name" value="MoaC_sf"/>
</dbReference>
<dbReference type="InterPro" id="IPR023045">
    <property type="entry name" value="MoaC"/>
</dbReference>
<dbReference type="NCBIfam" id="NF006870">
    <property type="entry name" value="PRK09364.1"/>
    <property type="match status" value="1"/>
</dbReference>
<proteinExistence type="inferred from homology"/>
<dbReference type="PANTHER" id="PTHR22960">
    <property type="entry name" value="MOLYBDOPTERIN COFACTOR SYNTHESIS PROTEIN A"/>
    <property type="match status" value="1"/>
</dbReference>
<dbReference type="Pfam" id="PF01967">
    <property type="entry name" value="MoaC"/>
    <property type="match status" value="1"/>
</dbReference>
<dbReference type="InterPro" id="IPR050105">
    <property type="entry name" value="MoCo_biosynth_MoaA/MoaC"/>
</dbReference>
<dbReference type="SUPFAM" id="SSF55040">
    <property type="entry name" value="Molybdenum cofactor biosynthesis protein C, MoaC"/>
    <property type="match status" value="1"/>
</dbReference>
<evidence type="ECO:0000256" key="1">
    <source>
        <dbReference type="ARBA" id="ARBA00001637"/>
    </source>
</evidence>
<feature type="domain" description="Molybdopterin cofactor biosynthesis C (MoaC)" evidence="6">
    <location>
        <begin position="50"/>
        <end position="186"/>
    </location>
</feature>
<gene>
    <name evidence="7" type="ORF">PPROV_000558800</name>
</gene>
<protein>
    <recommendedName>
        <fullName evidence="3">cyclic pyranopterin monophosphate synthase</fullName>
        <ecNumber evidence="3">4.6.1.17</ecNumber>
    </recommendedName>
</protein>
<dbReference type="CDD" id="cd01420">
    <property type="entry name" value="MoaC_PE"/>
    <property type="match status" value="1"/>
</dbReference>
<dbReference type="PANTHER" id="PTHR22960:SF29">
    <property type="entry name" value="CYCLIC PYRANOPTERIN MONOPHOSPHATE SYNTHASE"/>
    <property type="match status" value="1"/>
</dbReference>
<evidence type="ECO:0000256" key="4">
    <source>
        <dbReference type="ARBA" id="ARBA00023150"/>
    </source>
</evidence>
<dbReference type="OrthoDB" id="429626at2759"/>
<comment type="pathway">
    <text evidence="2">Cofactor biosynthesis; molybdopterin biosynthesis.</text>
</comment>
<evidence type="ECO:0000313" key="7">
    <source>
        <dbReference type="EMBL" id="GHP06844.1"/>
    </source>
</evidence>
<dbReference type="EMBL" id="BNJQ01000014">
    <property type="protein sequence ID" value="GHP06844.1"/>
    <property type="molecule type" value="Genomic_DNA"/>
</dbReference>
<dbReference type="AlphaFoldDB" id="A0A830HI90"/>
<dbReference type="HAMAP" id="MF_01224_B">
    <property type="entry name" value="MoaC_B"/>
    <property type="match status" value="1"/>
</dbReference>
<reference evidence="7" key="1">
    <citation type="submission" date="2020-10" db="EMBL/GenBank/DDBJ databases">
        <title>Unveiling of a novel bifunctional photoreceptor, Dualchrome1, isolated from a cosmopolitan green alga.</title>
        <authorList>
            <person name="Suzuki S."/>
            <person name="Kawachi M."/>
        </authorList>
    </citation>
    <scope>NUCLEOTIDE SEQUENCE</scope>
    <source>
        <strain evidence="7">NIES 2893</strain>
    </source>
</reference>
<name>A0A830HI90_9CHLO</name>
<evidence type="ECO:0000256" key="2">
    <source>
        <dbReference type="ARBA" id="ARBA00005046"/>
    </source>
</evidence>
<evidence type="ECO:0000313" key="8">
    <source>
        <dbReference type="Proteomes" id="UP000660262"/>
    </source>
</evidence>
<dbReference type="EC" id="4.6.1.17" evidence="3"/>
<keyword evidence="8" id="KW-1185">Reference proteome</keyword>
<keyword evidence="4" id="KW-0501">Molybdenum cofactor biosynthesis</keyword>
<dbReference type="InterPro" id="IPR002820">
    <property type="entry name" value="Mopterin_CF_biosynth-C_dom"/>
</dbReference>
<evidence type="ECO:0000256" key="5">
    <source>
        <dbReference type="ARBA" id="ARBA00023239"/>
    </source>
</evidence>
<evidence type="ECO:0000259" key="6">
    <source>
        <dbReference type="Pfam" id="PF01967"/>
    </source>
</evidence>
<dbReference type="Gene3D" id="3.30.70.640">
    <property type="entry name" value="Molybdopterin cofactor biosynthesis C (MoaC) domain"/>
    <property type="match status" value="1"/>
</dbReference>
<sequence>MAAMATALMFVRSSSSSMKLAFAFDINASSVRASGLSTLTHVDQQGKAAMVDVSQKTNTVRSATARAVVHLTNEAYKAVHNNEVKKGDVLGVAKLAGIMAAKATSNLIPLCHPIEIRGCDVNLHLSEPPANDVVVNATVRTVGATGVEMEAMTAASVASLTVYDMVKGIDKGVKIGEVKLIHKSGGKSGEWHAEK</sequence>
<dbReference type="UniPathway" id="UPA00344"/>